<keyword evidence="2" id="KW-1185">Reference proteome</keyword>
<dbReference type="InterPro" id="IPR027417">
    <property type="entry name" value="P-loop_NTPase"/>
</dbReference>
<dbReference type="RefSeq" id="WP_322498091.1">
    <property type="nucleotide sequence ID" value="NZ_JARGYT010000078.1"/>
</dbReference>
<evidence type="ECO:0008006" key="3">
    <source>
        <dbReference type="Google" id="ProtNLM"/>
    </source>
</evidence>
<proteinExistence type="predicted"/>
<protein>
    <recommendedName>
        <fullName evidence="3">Sulfotransferase domain-containing protein</fullName>
    </recommendedName>
</protein>
<reference evidence="1 2" key="1">
    <citation type="submission" date="2023-02" db="EMBL/GenBank/DDBJ databases">
        <title>Host association and intracellularity evolved multiple times independently in the Rickettsiales.</title>
        <authorList>
            <person name="Castelli M."/>
            <person name="Nardi T."/>
            <person name="Gammuto L."/>
            <person name="Bellinzona G."/>
            <person name="Sabaneyeva E."/>
            <person name="Potekhin A."/>
            <person name="Serra V."/>
            <person name="Petroni G."/>
            <person name="Sassera D."/>
        </authorList>
    </citation>
    <scope>NUCLEOTIDE SEQUENCE [LARGE SCALE GENOMIC DNA]</scope>
    <source>
        <strain evidence="1 2">BOD18</strain>
    </source>
</reference>
<evidence type="ECO:0000313" key="2">
    <source>
        <dbReference type="Proteomes" id="UP001293791"/>
    </source>
</evidence>
<dbReference type="SUPFAM" id="SSF52540">
    <property type="entry name" value="P-loop containing nucleoside triphosphate hydrolases"/>
    <property type="match status" value="1"/>
</dbReference>
<gene>
    <name evidence="1" type="ORF">Cyrtocomes_01028</name>
</gene>
<organism evidence="1 2">
    <name type="scientific">Candidatus Cyrtobacter comes</name>
    <dbReference type="NCBI Taxonomy" id="675776"/>
    <lineage>
        <taxon>Bacteria</taxon>
        <taxon>Pseudomonadati</taxon>
        <taxon>Pseudomonadota</taxon>
        <taxon>Alphaproteobacteria</taxon>
        <taxon>Rickettsiales</taxon>
        <taxon>Candidatus Midichloriaceae</taxon>
        <taxon>Candidatus Cyrtobacter</taxon>
    </lineage>
</organism>
<dbReference type="Proteomes" id="UP001293791">
    <property type="component" value="Unassembled WGS sequence"/>
</dbReference>
<sequence>MLTKIQDLVKEGKLRLVLAVGVPRGGTTVFQRILTESPDITVQLDEPFYYKENGFNKGLANILKRYKEFSSTKDSKPITLLVQEMANSLNHQEWDELLKLSYGCIVLIRDMHRTCESLVIRTINDSIAKGLDTFVQLEVEQKLLFATKQLLDTTRYVKGSFSKTSWKALGEFIQYAEKHKSHIKFAFVDSDFLIIDTENILRDLAEKLEISYVNSMLQGWGKTSKNFWVNPEKDARHC</sequence>
<dbReference type="Gene3D" id="3.40.50.300">
    <property type="entry name" value="P-loop containing nucleotide triphosphate hydrolases"/>
    <property type="match status" value="1"/>
</dbReference>
<comment type="caution">
    <text evidence="1">The sequence shown here is derived from an EMBL/GenBank/DDBJ whole genome shotgun (WGS) entry which is preliminary data.</text>
</comment>
<dbReference type="EMBL" id="JARGYT010000078">
    <property type="protein sequence ID" value="MDZ5762637.1"/>
    <property type="molecule type" value="Genomic_DNA"/>
</dbReference>
<name>A0ABU5L9B9_9RICK</name>
<evidence type="ECO:0000313" key="1">
    <source>
        <dbReference type="EMBL" id="MDZ5762637.1"/>
    </source>
</evidence>
<accession>A0ABU5L9B9</accession>